<dbReference type="EMBL" id="CP039865">
    <property type="protein sequence ID" value="QCK85581.1"/>
    <property type="molecule type" value="Genomic_DNA"/>
</dbReference>
<dbReference type="Gene3D" id="1.20.120.340">
    <property type="entry name" value="Flagellar protein FliS"/>
    <property type="match status" value="1"/>
</dbReference>
<dbReference type="SUPFAM" id="SSF101116">
    <property type="entry name" value="Flagellar export chaperone FliS"/>
    <property type="match status" value="1"/>
</dbReference>
<dbReference type="CDD" id="cd16098">
    <property type="entry name" value="FliS"/>
    <property type="match status" value="1"/>
</dbReference>
<organism evidence="6 7">
    <name type="scientific">Phreatobacter aquaticus</name>
    <dbReference type="NCBI Taxonomy" id="2570229"/>
    <lineage>
        <taxon>Bacteria</taxon>
        <taxon>Pseudomonadati</taxon>
        <taxon>Pseudomonadota</taxon>
        <taxon>Alphaproteobacteria</taxon>
        <taxon>Hyphomicrobiales</taxon>
        <taxon>Phreatobacteraceae</taxon>
        <taxon>Phreatobacter</taxon>
    </lineage>
</organism>
<dbReference type="RefSeq" id="WP_137098915.1">
    <property type="nucleotide sequence ID" value="NZ_CP039865.1"/>
</dbReference>
<keyword evidence="7" id="KW-1185">Reference proteome</keyword>
<dbReference type="KEGG" id="paqt:E8L99_07265"/>
<keyword evidence="5" id="KW-0143">Chaperone</keyword>
<proteinExistence type="inferred from homology"/>
<dbReference type="GO" id="GO:0044780">
    <property type="term" value="P:bacterial-type flagellum assembly"/>
    <property type="evidence" value="ECO:0007669"/>
    <property type="project" value="InterPro"/>
</dbReference>
<dbReference type="GO" id="GO:0071973">
    <property type="term" value="P:bacterial-type flagellum-dependent cell motility"/>
    <property type="evidence" value="ECO:0007669"/>
    <property type="project" value="TreeGrafter"/>
</dbReference>
<comment type="subcellular location">
    <subcellularLocation>
        <location evidence="1">Cytoplasm</location>
        <location evidence="1">Cytosol</location>
    </subcellularLocation>
</comment>
<dbReference type="OrthoDB" id="7677889at2"/>
<evidence type="ECO:0000256" key="4">
    <source>
        <dbReference type="ARBA" id="ARBA00022795"/>
    </source>
</evidence>
<accession>A0A4D7QFX3</accession>
<gene>
    <name evidence="6" type="ORF">E8L99_07265</name>
</gene>
<evidence type="ECO:0000313" key="7">
    <source>
        <dbReference type="Proteomes" id="UP000298588"/>
    </source>
</evidence>
<reference evidence="6 7" key="1">
    <citation type="submission" date="2019-04" db="EMBL/GenBank/DDBJ databases">
        <title>Phreatobacter aquaticus sp. nov.</title>
        <authorList>
            <person name="Choi A."/>
            <person name="Baek K."/>
        </authorList>
    </citation>
    <scope>NUCLEOTIDE SEQUENCE [LARGE SCALE GENOMIC DNA]</scope>
    <source>
        <strain evidence="6 7">NMCR1094</strain>
    </source>
</reference>
<dbReference type="InterPro" id="IPR036584">
    <property type="entry name" value="FliS_sf"/>
</dbReference>
<name>A0A4D7QFX3_9HYPH</name>
<dbReference type="InterPro" id="IPR003713">
    <property type="entry name" value="FliS"/>
</dbReference>
<keyword evidence="6" id="KW-0282">Flagellum</keyword>
<dbReference type="GO" id="GO:0005829">
    <property type="term" value="C:cytosol"/>
    <property type="evidence" value="ECO:0007669"/>
    <property type="project" value="UniProtKB-SubCell"/>
</dbReference>
<dbReference type="AlphaFoldDB" id="A0A4D7QFX3"/>
<evidence type="ECO:0000256" key="1">
    <source>
        <dbReference type="ARBA" id="ARBA00004514"/>
    </source>
</evidence>
<evidence type="ECO:0000256" key="3">
    <source>
        <dbReference type="ARBA" id="ARBA00022490"/>
    </source>
</evidence>
<dbReference type="PANTHER" id="PTHR34773:SF1">
    <property type="entry name" value="FLAGELLAR SECRETION CHAPERONE FLIS"/>
    <property type="match status" value="1"/>
</dbReference>
<sequence>MTQMLNYAISSYRRTSVALSPLAAVVRLLDEAIRSIRKAVQAIGEKRHEESYVAITKASTILRGLIHNLKFERGEDLCEDLMRTYNRNIVALHTSYGRPDAPQRYQRIIEGLTELRDAWASVAGMKSAAEMVRAPDKPNTAR</sequence>
<dbReference type="Pfam" id="PF02561">
    <property type="entry name" value="FliS"/>
    <property type="match status" value="1"/>
</dbReference>
<comment type="similarity">
    <text evidence="2">Belongs to the FliS family.</text>
</comment>
<protein>
    <submittedName>
        <fullName evidence="6">Flagellar protein FliS</fullName>
    </submittedName>
</protein>
<evidence type="ECO:0000313" key="6">
    <source>
        <dbReference type="EMBL" id="QCK85581.1"/>
    </source>
</evidence>
<keyword evidence="6" id="KW-0966">Cell projection</keyword>
<dbReference type="Proteomes" id="UP000298588">
    <property type="component" value="Chromosome"/>
</dbReference>
<dbReference type="PANTHER" id="PTHR34773">
    <property type="entry name" value="FLAGELLAR SECRETION CHAPERONE FLIS"/>
    <property type="match status" value="1"/>
</dbReference>
<evidence type="ECO:0000256" key="5">
    <source>
        <dbReference type="ARBA" id="ARBA00023186"/>
    </source>
</evidence>
<keyword evidence="4" id="KW-1005">Bacterial flagellum biogenesis</keyword>
<keyword evidence="6" id="KW-0969">Cilium</keyword>
<evidence type="ECO:0000256" key="2">
    <source>
        <dbReference type="ARBA" id="ARBA00008787"/>
    </source>
</evidence>
<keyword evidence="3" id="KW-0963">Cytoplasm</keyword>